<dbReference type="STRING" id="1142394.PSMK_13200"/>
<protein>
    <recommendedName>
        <fullName evidence="2">Cupin type-2 domain-containing protein</fullName>
    </recommendedName>
</protein>
<organism evidence="3 4">
    <name type="scientific">Phycisphaera mikurensis (strain NBRC 102666 / KCTC 22515 / FYK2301M01)</name>
    <dbReference type="NCBI Taxonomy" id="1142394"/>
    <lineage>
        <taxon>Bacteria</taxon>
        <taxon>Pseudomonadati</taxon>
        <taxon>Planctomycetota</taxon>
        <taxon>Phycisphaerae</taxon>
        <taxon>Phycisphaerales</taxon>
        <taxon>Phycisphaeraceae</taxon>
        <taxon>Phycisphaera</taxon>
    </lineage>
</organism>
<reference evidence="3 4" key="1">
    <citation type="submission" date="2012-02" db="EMBL/GenBank/DDBJ databases">
        <title>Complete genome sequence of Phycisphaera mikurensis NBRC 102666.</title>
        <authorList>
            <person name="Ankai A."/>
            <person name="Hosoyama A."/>
            <person name="Terui Y."/>
            <person name="Sekine M."/>
            <person name="Fukai R."/>
            <person name="Kato Y."/>
            <person name="Nakamura S."/>
            <person name="Yamada-Narita S."/>
            <person name="Kawakoshi A."/>
            <person name="Fukunaga Y."/>
            <person name="Yamazaki S."/>
            <person name="Fujita N."/>
        </authorList>
    </citation>
    <scope>NUCLEOTIDE SEQUENCE [LARGE SCALE GENOMIC DNA]</scope>
    <source>
        <strain evidence="4">NBRC 102666 / KCTC 22515 / FYK2301M01</strain>
    </source>
</reference>
<feature type="region of interest" description="Disordered" evidence="1">
    <location>
        <begin position="1"/>
        <end position="23"/>
    </location>
</feature>
<proteinExistence type="predicted"/>
<dbReference type="eggNOG" id="COG0662">
    <property type="taxonomic scope" value="Bacteria"/>
</dbReference>
<dbReference type="InterPro" id="IPR011051">
    <property type="entry name" value="RmlC_Cupin_sf"/>
</dbReference>
<sequence length="101" mass="11136">MEHSTHRNDAPTGDRGQKQLIEGDGALLRLWQDAQPGQHSEMHTTPYETLGYVISGRGICHLGDEAIPLGPGTAWRVPKDTPHRYEITEALTAVESITPRP</sequence>
<dbReference type="InterPro" id="IPR013096">
    <property type="entry name" value="Cupin_2"/>
</dbReference>
<dbReference type="InterPro" id="IPR014710">
    <property type="entry name" value="RmlC-like_jellyroll"/>
</dbReference>
<dbReference type="PATRIC" id="fig|1142394.8.peg.1357"/>
<dbReference type="Gene3D" id="2.60.120.10">
    <property type="entry name" value="Jelly Rolls"/>
    <property type="match status" value="1"/>
</dbReference>
<dbReference type="SUPFAM" id="SSF51182">
    <property type="entry name" value="RmlC-like cupins"/>
    <property type="match status" value="1"/>
</dbReference>
<evidence type="ECO:0000313" key="3">
    <source>
        <dbReference type="EMBL" id="BAM03479.1"/>
    </source>
</evidence>
<evidence type="ECO:0000259" key="2">
    <source>
        <dbReference type="Pfam" id="PF07883"/>
    </source>
</evidence>
<dbReference type="EMBL" id="AP012338">
    <property type="protein sequence ID" value="BAM03479.1"/>
    <property type="molecule type" value="Genomic_DNA"/>
</dbReference>
<dbReference type="Proteomes" id="UP000007881">
    <property type="component" value="Chromosome"/>
</dbReference>
<evidence type="ECO:0000256" key="1">
    <source>
        <dbReference type="SAM" id="MobiDB-lite"/>
    </source>
</evidence>
<dbReference type="AlphaFoldDB" id="I0IDZ1"/>
<feature type="domain" description="Cupin type-2" evidence="2">
    <location>
        <begin position="32"/>
        <end position="89"/>
    </location>
</feature>
<dbReference type="Pfam" id="PF07883">
    <property type="entry name" value="Cupin_2"/>
    <property type="match status" value="1"/>
</dbReference>
<dbReference type="OrthoDB" id="882143at2"/>
<dbReference type="RefSeq" id="WP_014436698.1">
    <property type="nucleotide sequence ID" value="NC_017080.1"/>
</dbReference>
<accession>I0IDZ1</accession>
<evidence type="ECO:0000313" key="4">
    <source>
        <dbReference type="Proteomes" id="UP000007881"/>
    </source>
</evidence>
<dbReference type="KEGG" id="phm:PSMK_13200"/>
<keyword evidence="4" id="KW-1185">Reference proteome</keyword>
<name>I0IDZ1_PHYMF</name>
<dbReference type="HOGENOM" id="CLU_170979_0_0_0"/>
<gene>
    <name evidence="3" type="ordered locus">PSMK_13200</name>
</gene>